<dbReference type="PANTHER" id="PTHR23150:SF19">
    <property type="entry name" value="FORMYLGLYCINE-GENERATING ENZYME"/>
    <property type="match status" value="1"/>
</dbReference>
<dbReference type="InterPro" id="IPR042278">
    <property type="entry name" value="Mfa-like_1_N"/>
</dbReference>
<dbReference type="InterPro" id="IPR016187">
    <property type="entry name" value="CTDL_fold"/>
</dbReference>
<dbReference type="CDD" id="cd13120">
    <property type="entry name" value="BF2867_like_N"/>
    <property type="match status" value="1"/>
</dbReference>
<dbReference type="Pfam" id="PF13149">
    <property type="entry name" value="Mfa_like_1"/>
    <property type="match status" value="1"/>
</dbReference>
<dbReference type="Gene3D" id="2.60.40.2620">
    <property type="entry name" value="Fimbrillin-like"/>
    <property type="match status" value="1"/>
</dbReference>
<dbReference type="Gene3D" id="2.60.40.2630">
    <property type="match status" value="1"/>
</dbReference>
<comment type="caution">
    <text evidence="2">The sequence shown here is derived from an EMBL/GenBank/DDBJ whole genome shotgun (WGS) entry which is preliminary data.</text>
</comment>
<dbReference type="PANTHER" id="PTHR23150">
    <property type="entry name" value="SULFATASE MODIFYING FACTOR 1, 2"/>
    <property type="match status" value="1"/>
</dbReference>
<dbReference type="CDD" id="cd13121">
    <property type="entry name" value="BF2867_like_C"/>
    <property type="match status" value="1"/>
</dbReference>
<feature type="domain" description="Sulfatase-modifying factor enzyme-like" evidence="1">
    <location>
        <begin position="330"/>
        <end position="582"/>
    </location>
</feature>
<name>A0A5J4SXT5_9ZZZZ</name>
<accession>A0A5J4SXT5</accession>
<dbReference type="EC" id="2.7.11.1" evidence="2"/>
<dbReference type="InterPro" id="IPR042095">
    <property type="entry name" value="SUMF_sf"/>
</dbReference>
<dbReference type="AlphaFoldDB" id="A0A5J4SXT5"/>
<dbReference type="InterPro" id="IPR025049">
    <property type="entry name" value="Mfa-like_1"/>
</dbReference>
<gene>
    <name evidence="2" type="ORF">EZS27_002524</name>
</gene>
<dbReference type="SUPFAM" id="SSF56436">
    <property type="entry name" value="C-type lectin-like"/>
    <property type="match status" value="1"/>
</dbReference>
<protein>
    <submittedName>
        <fullName evidence="2">Serine/threonine-protein kinase pkn1</fullName>
        <ecNumber evidence="2">2.7.11.1</ecNumber>
    </submittedName>
</protein>
<dbReference type="InterPro" id="IPR005532">
    <property type="entry name" value="SUMF_dom"/>
</dbReference>
<dbReference type="PROSITE" id="PS51257">
    <property type="entry name" value="PROKAR_LIPOPROTEIN"/>
    <property type="match status" value="1"/>
</dbReference>
<sequence>MKRNMILIRILGGWLIGAILLIGCSSEDDGQGISGDNLVRFNSQLANISSVSRSSDILSPIVLTKENWMLGDTIGVYMKYSDVQSFSEANVKNHGYLSTKNNVSTSIFVPASKEDEIYFSDGGVDFMSYYPYKSTIGEKDIYPIDISGQGDNPSKVDLLYATSDGKLSEKRDVSLSFKHQLSKLVLNLKPDLAIQELRDVWPSLIVRASGFYTKADFSLIDKVISNRHEIEDFSGAKTSDGMKVELIMIPQTVGRNMYLKFGLLGKDNELQWNIPEGAVFEAGKQYEYTVSIKMTWVDVFEGEIRLWEGDSKIDDIVWGKSSDTQYGLTKIAGGEYYIGSPEGEGEENEHPRHKVDVGGGWISSYEITNKQYAIFLNEKEVGSSGKNGKGEQLIDIGVSDIKMKYINDKWIVDNPTDDPFKWDNYPVVNVSWYEARAFAQWLGGDLPTEAEWETACRAKSDALFWFGNKSETFNYFLNCKPTSKLIPVNKGVSGVIPVNFLEKNAFKLYNTHGNVYEWCLDAVGRDAMGSAAPYDSKIKVSEKIYHPIRGGSWKVDLEKCRSASRDSYLPEQRADDIGFRVVFPVSNVPILDFKYLEEFLAVSP</sequence>
<organism evidence="2">
    <name type="scientific">termite gut metagenome</name>
    <dbReference type="NCBI Taxonomy" id="433724"/>
    <lineage>
        <taxon>unclassified sequences</taxon>
        <taxon>metagenomes</taxon>
        <taxon>organismal metagenomes</taxon>
    </lineage>
</organism>
<proteinExistence type="predicted"/>
<keyword evidence="2" id="KW-0418">Kinase</keyword>
<reference evidence="2" key="1">
    <citation type="submission" date="2019-03" db="EMBL/GenBank/DDBJ databases">
        <title>Single cell metagenomics reveals metabolic interactions within the superorganism composed of flagellate Streblomastix strix and complex community of Bacteroidetes bacteria on its surface.</title>
        <authorList>
            <person name="Treitli S.C."/>
            <person name="Kolisko M."/>
            <person name="Husnik F."/>
            <person name="Keeling P."/>
            <person name="Hampl V."/>
        </authorList>
    </citation>
    <scope>NUCLEOTIDE SEQUENCE</scope>
    <source>
        <strain evidence="2">STM</strain>
    </source>
</reference>
<dbReference type="EMBL" id="SNRY01000034">
    <property type="protein sequence ID" value="KAA6350060.1"/>
    <property type="molecule type" value="Genomic_DNA"/>
</dbReference>
<keyword evidence="2" id="KW-0808">Transferase</keyword>
<evidence type="ECO:0000259" key="1">
    <source>
        <dbReference type="Pfam" id="PF03781"/>
    </source>
</evidence>
<dbReference type="Gene3D" id="3.90.1580.10">
    <property type="entry name" value="paralog of FGE (formylglycine-generating enzyme)"/>
    <property type="match status" value="1"/>
</dbReference>
<dbReference type="GO" id="GO:0004674">
    <property type="term" value="F:protein serine/threonine kinase activity"/>
    <property type="evidence" value="ECO:0007669"/>
    <property type="project" value="UniProtKB-EC"/>
</dbReference>
<evidence type="ECO:0000313" key="2">
    <source>
        <dbReference type="EMBL" id="KAA6350060.1"/>
    </source>
</evidence>
<dbReference type="Pfam" id="PF03781">
    <property type="entry name" value="FGE-sulfatase"/>
    <property type="match status" value="1"/>
</dbReference>
<dbReference type="GO" id="GO:0120147">
    <property type="term" value="F:formylglycine-generating oxidase activity"/>
    <property type="evidence" value="ECO:0007669"/>
    <property type="project" value="TreeGrafter"/>
</dbReference>
<dbReference type="InterPro" id="IPR051043">
    <property type="entry name" value="Sulfatase_Mod_Factor_Kinase"/>
</dbReference>